<organism evidence="2 3">
    <name type="scientific">Enterocloster asparagiformis</name>
    <dbReference type="NCBI Taxonomy" id="333367"/>
    <lineage>
        <taxon>Bacteria</taxon>
        <taxon>Bacillati</taxon>
        <taxon>Bacillota</taxon>
        <taxon>Clostridia</taxon>
        <taxon>Lachnospirales</taxon>
        <taxon>Lachnospiraceae</taxon>
        <taxon>Enterocloster</taxon>
    </lineage>
</organism>
<protein>
    <recommendedName>
        <fullName evidence="4">DUF4760 domain-containing protein</fullName>
    </recommendedName>
</protein>
<evidence type="ECO:0008006" key="4">
    <source>
        <dbReference type="Google" id="ProtNLM"/>
    </source>
</evidence>
<feature type="transmembrane region" description="Helical" evidence="1">
    <location>
        <begin position="6"/>
        <end position="27"/>
    </location>
</feature>
<gene>
    <name evidence="2" type="ORF">DWV29_25865</name>
</gene>
<name>A0A413F7U3_9FIRM</name>
<comment type="caution">
    <text evidence="2">The sequence shown here is derived from an EMBL/GenBank/DDBJ whole genome shotgun (WGS) entry which is preliminary data.</text>
</comment>
<dbReference type="RefSeq" id="WP_007709218.1">
    <property type="nucleotide sequence ID" value="NZ_BAABXR010000001.1"/>
</dbReference>
<evidence type="ECO:0000256" key="1">
    <source>
        <dbReference type="SAM" id="Phobius"/>
    </source>
</evidence>
<keyword evidence="1" id="KW-0472">Membrane</keyword>
<dbReference type="AlphaFoldDB" id="A0A413F7U3"/>
<accession>A0A413F7U3</accession>
<keyword evidence="1" id="KW-1133">Transmembrane helix</keyword>
<evidence type="ECO:0000313" key="3">
    <source>
        <dbReference type="Proteomes" id="UP000283880"/>
    </source>
</evidence>
<dbReference type="Proteomes" id="UP000283880">
    <property type="component" value="Unassembled WGS sequence"/>
</dbReference>
<reference evidence="2 3" key="1">
    <citation type="submission" date="2018-08" db="EMBL/GenBank/DDBJ databases">
        <title>A genome reference for cultivated species of the human gut microbiota.</title>
        <authorList>
            <person name="Zou Y."/>
            <person name="Xue W."/>
            <person name="Luo G."/>
        </authorList>
    </citation>
    <scope>NUCLEOTIDE SEQUENCE [LARGE SCALE GENOMIC DNA]</scope>
    <source>
        <strain evidence="2 3">AF04-15</strain>
    </source>
</reference>
<proteinExistence type="predicted"/>
<evidence type="ECO:0000313" key="2">
    <source>
        <dbReference type="EMBL" id="RGX22138.1"/>
    </source>
</evidence>
<dbReference type="EMBL" id="QSBM01000028">
    <property type="protein sequence ID" value="RGX22138.1"/>
    <property type="molecule type" value="Genomic_DNA"/>
</dbReference>
<keyword evidence="1" id="KW-0812">Transmembrane</keyword>
<sequence length="177" mass="20710">MDLNDWLTIAVPTIISIIGFVVTFVSLSKSFKNELNKQRMGVHIDKMSTIPYDILKLLDTMVQTGNQNQEITIQEINNLLNNIYAYGSEKAIQLAALMQKENYRNAKKPESMNRYKVMSLYILLATQIKYDVTGITISPEFWFQMRIKDYENNKEHFKTETNQLIKKLQMEDDFLIK</sequence>
<dbReference type="OrthoDB" id="2229562at2"/>